<protein>
    <submittedName>
        <fullName evidence="1">Uncharacterized protein</fullName>
    </submittedName>
</protein>
<dbReference type="EMBL" id="VYZN01000014">
    <property type="protein sequence ID" value="KAE9539611.1"/>
    <property type="molecule type" value="Genomic_DNA"/>
</dbReference>
<organism evidence="1 2">
    <name type="scientific">Aphis glycines</name>
    <name type="common">Soybean aphid</name>
    <dbReference type="NCBI Taxonomy" id="307491"/>
    <lineage>
        <taxon>Eukaryota</taxon>
        <taxon>Metazoa</taxon>
        <taxon>Ecdysozoa</taxon>
        <taxon>Arthropoda</taxon>
        <taxon>Hexapoda</taxon>
        <taxon>Insecta</taxon>
        <taxon>Pterygota</taxon>
        <taxon>Neoptera</taxon>
        <taxon>Paraneoptera</taxon>
        <taxon>Hemiptera</taxon>
        <taxon>Sternorrhyncha</taxon>
        <taxon>Aphidomorpha</taxon>
        <taxon>Aphidoidea</taxon>
        <taxon>Aphididae</taxon>
        <taxon>Aphidini</taxon>
        <taxon>Aphis</taxon>
        <taxon>Aphis</taxon>
    </lineage>
</organism>
<evidence type="ECO:0000313" key="2">
    <source>
        <dbReference type="Proteomes" id="UP000475862"/>
    </source>
</evidence>
<dbReference type="Proteomes" id="UP000475862">
    <property type="component" value="Unassembled WGS sequence"/>
</dbReference>
<gene>
    <name evidence="1" type="ORF">AGLY_004863</name>
</gene>
<comment type="caution">
    <text evidence="1">The sequence shown here is derived from an EMBL/GenBank/DDBJ whole genome shotgun (WGS) entry which is preliminary data.</text>
</comment>
<dbReference type="AlphaFoldDB" id="A0A6G0TV84"/>
<keyword evidence="2" id="KW-1185">Reference proteome</keyword>
<accession>A0A6G0TV84</accession>
<reference evidence="1 2" key="1">
    <citation type="submission" date="2019-08" db="EMBL/GenBank/DDBJ databases">
        <title>The genome of the soybean aphid Biotype 1, its phylome, world population structure and adaptation to the North American continent.</title>
        <authorList>
            <person name="Giordano R."/>
            <person name="Donthu R.K."/>
            <person name="Hernandez A.G."/>
            <person name="Wright C.L."/>
            <person name="Zimin A.V."/>
        </authorList>
    </citation>
    <scope>NUCLEOTIDE SEQUENCE [LARGE SCALE GENOMIC DNA]</scope>
    <source>
        <tissue evidence="1">Whole aphids</tissue>
    </source>
</reference>
<proteinExistence type="predicted"/>
<name>A0A6G0TV84_APHGL</name>
<evidence type="ECO:0000313" key="1">
    <source>
        <dbReference type="EMBL" id="KAE9539611.1"/>
    </source>
</evidence>
<sequence length="261" mass="29522">MYLEMNNSVDNIHTNTLEKSATDIDDTTVQFFINFLVLKELNSSNIIHSDDLSSLAKFGYNPANKQALTAAQLFELIFTSLISLANFLRIDPNEVFILTLRVKLNGSLLIIYYNKSNIKNPRSVKSSFTSIASIVLRYSRADVTDNVGGGCIAKAKKSNTLILLEITFANMQSSYKIVLHSKYFRYIMRCHMAMMFSTRPALCFAQLWEIQFTFIQLIPLKAFSSTITLLTIDISSNPGKNTKIEPKTIHIIDFLFSTTKN</sequence>